<gene>
    <name evidence="5" type="ORF">JI739_01025</name>
</gene>
<evidence type="ECO:0000256" key="3">
    <source>
        <dbReference type="ARBA" id="ARBA00022679"/>
    </source>
</evidence>
<dbReference type="SUPFAM" id="SSF53448">
    <property type="entry name" value="Nucleotide-diphospho-sugar transferases"/>
    <property type="match status" value="1"/>
</dbReference>
<dbReference type="Proteomes" id="UP000613011">
    <property type="component" value="Unassembled WGS sequence"/>
</dbReference>
<keyword evidence="2" id="KW-0328">Glycosyltransferase</keyword>
<evidence type="ECO:0000259" key="4">
    <source>
        <dbReference type="Pfam" id="PF00535"/>
    </source>
</evidence>
<dbReference type="Gene3D" id="3.90.550.10">
    <property type="entry name" value="Spore Coat Polysaccharide Biosynthesis Protein SpsA, Chain A"/>
    <property type="match status" value="1"/>
</dbReference>
<reference evidence="5" key="1">
    <citation type="submission" date="2021-01" db="EMBL/GenBank/DDBJ databases">
        <title>Ramlibacter sp. strain AW1 16S ribosomal RNA gene Genome sequencing and assembly.</title>
        <authorList>
            <person name="Kang M."/>
        </authorList>
    </citation>
    <scope>NUCLEOTIDE SEQUENCE</scope>
    <source>
        <strain evidence="5">AW1</strain>
    </source>
</reference>
<dbReference type="InterPro" id="IPR029044">
    <property type="entry name" value="Nucleotide-diphossugar_trans"/>
</dbReference>
<feature type="domain" description="Glycosyltransferase 2-like" evidence="4">
    <location>
        <begin position="3"/>
        <end position="191"/>
    </location>
</feature>
<dbReference type="PANTHER" id="PTHR43179">
    <property type="entry name" value="RHAMNOSYLTRANSFERASE WBBL"/>
    <property type="match status" value="1"/>
</dbReference>
<evidence type="ECO:0000313" key="5">
    <source>
        <dbReference type="EMBL" id="MBL0418916.1"/>
    </source>
</evidence>
<evidence type="ECO:0000256" key="1">
    <source>
        <dbReference type="ARBA" id="ARBA00006739"/>
    </source>
</evidence>
<sequence>MISVITAVHNQLPMNQLFMQQLKAATRQPYELIIIDNASRDGSGSWLERAGARVIRNQDNLSYPRSQNQGIARARGDWLVFMNNDVIPSPGWDQALLASMREHDLDVATSCGIERIETAAATRALRRRWQRITWMARVFGTSRSQLALMHRLMYPDWKAFCADRQRRFKGQVLNGFVGNTVAMRRAALDKIGLWDERIQAADFDLYLRVAKRRLSHGDIRDVHIVLDCFVHHYIRLTLRGKRTPFADAGQLIPLERKWAAADLALLPTLEEELP</sequence>
<dbReference type="GO" id="GO:0016757">
    <property type="term" value="F:glycosyltransferase activity"/>
    <property type="evidence" value="ECO:0007669"/>
    <property type="project" value="UniProtKB-KW"/>
</dbReference>
<comment type="caution">
    <text evidence="5">The sequence shown here is derived from an EMBL/GenBank/DDBJ whole genome shotgun (WGS) entry which is preliminary data.</text>
</comment>
<name>A0A936ZMI6_9BURK</name>
<accession>A0A936ZMI6</accession>
<evidence type="ECO:0000313" key="6">
    <source>
        <dbReference type="Proteomes" id="UP000613011"/>
    </source>
</evidence>
<dbReference type="RefSeq" id="WP_201681987.1">
    <property type="nucleotide sequence ID" value="NZ_JAEQNA010000001.1"/>
</dbReference>
<dbReference type="PANTHER" id="PTHR43179:SF12">
    <property type="entry name" value="GALACTOFURANOSYLTRANSFERASE GLFT2"/>
    <property type="match status" value="1"/>
</dbReference>
<organism evidence="5 6">
    <name type="scientific">Ramlibacter aurantiacus</name>
    <dbReference type="NCBI Taxonomy" id="2801330"/>
    <lineage>
        <taxon>Bacteria</taxon>
        <taxon>Pseudomonadati</taxon>
        <taxon>Pseudomonadota</taxon>
        <taxon>Betaproteobacteria</taxon>
        <taxon>Burkholderiales</taxon>
        <taxon>Comamonadaceae</taxon>
        <taxon>Ramlibacter</taxon>
    </lineage>
</organism>
<keyword evidence="3" id="KW-0808">Transferase</keyword>
<proteinExistence type="inferred from homology"/>
<protein>
    <submittedName>
        <fullName evidence="5">Glycosyltransferase</fullName>
    </submittedName>
</protein>
<comment type="similarity">
    <text evidence="1">Belongs to the glycosyltransferase 2 family.</text>
</comment>
<dbReference type="Pfam" id="PF00535">
    <property type="entry name" value="Glycos_transf_2"/>
    <property type="match status" value="1"/>
</dbReference>
<dbReference type="InterPro" id="IPR001173">
    <property type="entry name" value="Glyco_trans_2-like"/>
</dbReference>
<evidence type="ECO:0000256" key="2">
    <source>
        <dbReference type="ARBA" id="ARBA00022676"/>
    </source>
</evidence>
<dbReference type="AlphaFoldDB" id="A0A936ZMI6"/>
<dbReference type="EMBL" id="JAEQNA010000001">
    <property type="protein sequence ID" value="MBL0418916.1"/>
    <property type="molecule type" value="Genomic_DNA"/>
</dbReference>
<keyword evidence="6" id="KW-1185">Reference proteome</keyword>